<dbReference type="InterPro" id="IPR013538">
    <property type="entry name" value="ASHA1/2-like_C"/>
</dbReference>
<evidence type="ECO:0000256" key="1">
    <source>
        <dbReference type="ARBA" id="ARBA00006817"/>
    </source>
</evidence>
<evidence type="ECO:0000313" key="3">
    <source>
        <dbReference type="EMBL" id="RKF05676.1"/>
    </source>
</evidence>
<name>A0A3A8A727_9HYPH</name>
<evidence type="ECO:0000313" key="4">
    <source>
        <dbReference type="Proteomes" id="UP000246132"/>
    </source>
</evidence>
<dbReference type="Gene3D" id="3.30.530.20">
    <property type="match status" value="1"/>
</dbReference>
<dbReference type="OrthoDB" id="9805228at2"/>
<organism evidence="3 4">
    <name type="scientific">Oceaniradius stylonematis</name>
    <dbReference type="NCBI Taxonomy" id="2184161"/>
    <lineage>
        <taxon>Bacteria</taxon>
        <taxon>Pseudomonadati</taxon>
        <taxon>Pseudomonadota</taxon>
        <taxon>Alphaproteobacteria</taxon>
        <taxon>Hyphomicrobiales</taxon>
        <taxon>Ahrensiaceae</taxon>
        <taxon>Oceaniradius</taxon>
    </lineage>
</organism>
<comment type="caution">
    <text evidence="3">The sequence shown here is derived from an EMBL/GenBank/DDBJ whole genome shotgun (WGS) entry which is preliminary data.</text>
</comment>
<comment type="similarity">
    <text evidence="1">Belongs to the AHA1 family.</text>
</comment>
<reference evidence="3 4" key="1">
    <citation type="journal article" date="2018" name="Int. J. Syst. Bacteriol.">
        <title>Oceaniradius stylonemae gen. nov., sp. nov., isolated from a red alga, Stylonema cornu-cervi.</title>
        <authorList>
            <person name="Jeong S."/>
        </authorList>
    </citation>
    <scope>NUCLEOTIDE SEQUENCE [LARGE SCALE GENOMIC DNA]</scope>
    <source>
        <strain evidence="3 4">StC1</strain>
    </source>
</reference>
<dbReference type="SUPFAM" id="SSF55961">
    <property type="entry name" value="Bet v1-like"/>
    <property type="match status" value="1"/>
</dbReference>
<sequence length="180" mass="20284">MPVETILETPGSDIVLIREFDAPPELLWRVWMEADLLARWFGPEGFTNHDCVVEPKVGGRWQAIMRGPKGTEFDQDYPIKSTIVALDPPHRLVAAGGSEEYPDDWMEQYNSFMAADERETSVDIVMEVTLEPLPGGRTRQTMRQTFKSPEARDAALKMGAEQGWSGSFTKLDGLLETQPR</sequence>
<dbReference type="RefSeq" id="WP_109766306.1">
    <property type="nucleotide sequence ID" value="NZ_CP159474.1"/>
</dbReference>
<accession>A0A3A8A727</accession>
<dbReference type="Proteomes" id="UP000246132">
    <property type="component" value="Unassembled WGS sequence"/>
</dbReference>
<protein>
    <recommendedName>
        <fullName evidence="2">Activator of Hsp90 ATPase homologue 1/2-like C-terminal domain-containing protein</fullName>
    </recommendedName>
</protein>
<keyword evidence="4" id="KW-1185">Reference proteome</keyword>
<dbReference type="EMBL" id="QFWV02000008">
    <property type="protein sequence ID" value="RKF05676.1"/>
    <property type="molecule type" value="Genomic_DNA"/>
</dbReference>
<evidence type="ECO:0000259" key="2">
    <source>
        <dbReference type="Pfam" id="PF08327"/>
    </source>
</evidence>
<dbReference type="AlphaFoldDB" id="A0A3A8A727"/>
<feature type="domain" description="Activator of Hsp90 ATPase homologue 1/2-like C-terminal" evidence="2">
    <location>
        <begin position="21"/>
        <end position="176"/>
    </location>
</feature>
<gene>
    <name evidence="3" type="ORF">DEM25_013785</name>
</gene>
<proteinExistence type="inferred from homology"/>
<dbReference type="InterPro" id="IPR023393">
    <property type="entry name" value="START-like_dom_sf"/>
</dbReference>
<dbReference type="Pfam" id="PF08327">
    <property type="entry name" value="AHSA1"/>
    <property type="match status" value="1"/>
</dbReference>